<evidence type="ECO:0000256" key="1">
    <source>
        <dbReference type="SAM" id="Phobius"/>
    </source>
</evidence>
<evidence type="ECO:0000259" key="2">
    <source>
        <dbReference type="Pfam" id="PF14242"/>
    </source>
</evidence>
<dbReference type="RefSeq" id="WP_150091172.1">
    <property type="nucleotide sequence ID" value="NZ_JBFUOH010000031.1"/>
</dbReference>
<dbReference type="OrthoDB" id="677607at2"/>
<reference evidence="3 4" key="1">
    <citation type="submission" date="2019-09" db="EMBL/GenBank/DDBJ databases">
        <title>Whole-genome sequence of the purple sulfur bacterium Thiohalocapsa marina DSM 19078.</title>
        <authorList>
            <person name="Kyndt J.A."/>
            <person name="Meyer T.E."/>
        </authorList>
    </citation>
    <scope>NUCLEOTIDE SEQUENCE [LARGE SCALE GENOMIC DNA]</scope>
    <source>
        <strain evidence="3 4">DSM 19078</strain>
    </source>
</reference>
<feature type="domain" description="DUF4342" evidence="2">
    <location>
        <begin position="8"/>
        <end position="88"/>
    </location>
</feature>
<protein>
    <submittedName>
        <fullName evidence="3">DUF4342 domain-containing protein</fullName>
    </submittedName>
</protein>
<keyword evidence="4" id="KW-1185">Reference proteome</keyword>
<comment type="caution">
    <text evidence="3">The sequence shown here is derived from an EMBL/GenBank/DDBJ whole genome shotgun (WGS) entry which is preliminary data.</text>
</comment>
<proteinExistence type="predicted"/>
<sequence length="101" mass="10903">MNPDQHSRTITERVTVAGGELVQFVKGLIADGSVRRLVIRRPNGAQLLDVPLTAGFAVGGVVTLFAPILAAVGAIAALVAKFEVDIERLDTEFDERDHRPR</sequence>
<dbReference type="InterPro" id="IPR025642">
    <property type="entry name" value="DUF4342"/>
</dbReference>
<dbReference type="Proteomes" id="UP000322981">
    <property type="component" value="Unassembled WGS sequence"/>
</dbReference>
<keyword evidence="1" id="KW-1133">Transmembrane helix</keyword>
<dbReference type="AlphaFoldDB" id="A0A5M8FNB0"/>
<accession>A0A5M8FNB0</accession>
<keyword evidence="1" id="KW-0472">Membrane</keyword>
<evidence type="ECO:0000313" key="4">
    <source>
        <dbReference type="Proteomes" id="UP000322981"/>
    </source>
</evidence>
<organism evidence="3 4">
    <name type="scientific">Thiohalocapsa marina</name>
    <dbReference type="NCBI Taxonomy" id="424902"/>
    <lineage>
        <taxon>Bacteria</taxon>
        <taxon>Pseudomonadati</taxon>
        <taxon>Pseudomonadota</taxon>
        <taxon>Gammaproteobacteria</taxon>
        <taxon>Chromatiales</taxon>
        <taxon>Chromatiaceae</taxon>
        <taxon>Thiohalocapsa</taxon>
    </lineage>
</organism>
<feature type="transmembrane region" description="Helical" evidence="1">
    <location>
        <begin position="56"/>
        <end position="80"/>
    </location>
</feature>
<evidence type="ECO:0000313" key="3">
    <source>
        <dbReference type="EMBL" id="KAA6186229.1"/>
    </source>
</evidence>
<keyword evidence="1" id="KW-0812">Transmembrane</keyword>
<dbReference type="EMBL" id="VWXX01000005">
    <property type="protein sequence ID" value="KAA6186229.1"/>
    <property type="molecule type" value="Genomic_DNA"/>
</dbReference>
<name>A0A5M8FNB0_9GAMM</name>
<gene>
    <name evidence="3" type="ORF">F2Q65_05345</name>
</gene>
<dbReference type="Pfam" id="PF14242">
    <property type="entry name" value="DUF4342"/>
    <property type="match status" value="1"/>
</dbReference>